<organism evidence="1 2">
    <name type="scientific">Amaricoccus macauensis</name>
    <dbReference type="NCBI Taxonomy" id="57001"/>
    <lineage>
        <taxon>Bacteria</taxon>
        <taxon>Pseudomonadati</taxon>
        <taxon>Pseudomonadota</taxon>
        <taxon>Alphaproteobacteria</taxon>
        <taxon>Rhodobacterales</taxon>
        <taxon>Paracoccaceae</taxon>
        <taxon>Amaricoccus</taxon>
    </lineage>
</organism>
<sequence>MKRPNPLPPDQMTPAERRAELCRLLALGLVRLMQRDQR</sequence>
<reference evidence="1 2" key="1">
    <citation type="submission" date="2020-08" db="EMBL/GenBank/DDBJ databases">
        <title>Genomic Encyclopedia of Type Strains, Phase IV (KMG-IV): sequencing the most valuable type-strain genomes for metagenomic binning, comparative biology and taxonomic classification.</title>
        <authorList>
            <person name="Goeker M."/>
        </authorList>
    </citation>
    <scope>NUCLEOTIDE SEQUENCE [LARGE SCALE GENOMIC DNA]</scope>
    <source>
        <strain evidence="1 2">DSM 101730</strain>
    </source>
</reference>
<dbReference type="Proteomes" id="UP000549457">
    <property type="component" value="Unassembled WGS sequence"/>
</dbReference>
<dbReference type="EMBL" id="JACHFM010000001">
    <property type="protein sequence ID" value="MBB5220105.1"/>
    <property type="molecule type" value="Genomic_DNA"/>
</dbReference>
<keyword evidence="2" id="KW-1185">Reference proteome</keyword>
<evidence type="ECO:0000313" key="1">
    <source>
        <dbReference type="EMBL" id="MBB5220105.1"/>
    </source>
</evidence>
<comment type="caution">
    <text evidence="1">The sequence shown here is derived from an EMBL/GenBank/DDBJ whole genome shotgun (WGS) entry which is preliminary data.</text>
</comment>
<name>A0A840SHD6_9RHOB</name>
<dbReference type="AlphaFoldDB" id="A0A840SHD6"/>
<gene>
    <name evidence="1" type="ORF">HNP73_000026</name>
</gene>
<accession>A0A840SHD6</accession>
<proteinExistence type="predicted"/>
<protein>
    <submittedName>
        <fullName evidence="1">Uncharacterized protein</fullName>
    </submittedName>
</protein>
<evidence type="ECO:0000313" key="2">
    <source>
        <dbReference type="Proteomes" id="UP000549457"/>
    </source>
</evidence>